<dbReference type="OrthoDB" id="36162at10239"/>
<gene>
    <name evidence="1" type="ORF">CPT_Moonbeam108</name>
</gene>
<dbReference type="KEGG" id="vg:24608083"/>
<keyword evidence="2" id="KW-1185">Reference proteome</keyword>
<dbReference type="GeneID" id="24608083"/>
<proteinExistence type="predicted"/>
<reference evidence="1 2" key="1">
    <citation type="submission" date="2014-07" db="EMBL/GenBank/DDBJ databases">
        <title>Complete Genome of Bacillus megaterium Myophage Moonbeam.</title>
        <authorList>
            <person name="Cadungog J.N."/>
            <person name="Khatemi B.E."/>
            <person name="Hernandez A.C."/>
            <person name="Everett G.F.K."/>
        </authorList>
    </citation>
    <scope>NUCLEOTIDE SEQUENCE [LARGE SCALE GENOMIC DNA]</scope>
</reference>
<organism evidence="1 2">
    <name type="scientific">Bacillus phage Moonbeam</name>
    <dbReference type="NCBI Taxonomy" id="1540091"/>
    <lineage>
        <taxon>Viruses</taxon>
        <taxon>Duplodnaviria</taxon>
        <taxon>Heunggongvirae</taxon>
        <taxon>Uroviricota</taxon>
        <taxon>Caudoviricetes</taxon>
        <taxon>Herelleviridae</taxon>
        <taxon>Bastillevirinae</taxon>
        <taxon>Moonbeamvirus</taxon>
        <taxon>Moonbeamvirus moonbeam</taxon>
    </lineage>
</organism>
<evidence type="ECO:0000313" key="1">
    <source>
        <dbReference type="EMBL" id="AIW03506.1"/>
    </source>
</evidence>
<sequence>MDKIADLTFGEAIVRMKQGYITTPEIGSYDYYVLKQTKTYDKSETGLVLYGFDMDELSVVQEDELEIIKKKKWYVISGPCEEYGK</sequence>
<dbReference type="EMBL" id="KM236246">
    <property type="protein sequence ID" value="AIW03506.1"/>
    <property type="molecule type" value="Genomic_DNA"/>
</dbReference>
<dbReference type="Proteomes" id="UP000030207">
    <property type="component" value="Segment"/>
</dbReference>
<accession>A0A0A0RSL0</accession>
<protein>
    <submittedName>
        <fullName evidence="1">Uncharacterized protein</fullName>
    </submittedName>
</protein>
<dbReference type="RefSeq" id="YP_009151671.1">
    <property type="nucleotide sequence ID" value="NC_027374.1"/>
</dbReference>
<name>A0A0A0RSL0_9CAUD</name>
<evidence type="ECO:0000313" key="2">
    <source>
        <dbReference type="Proteomes" id="UP000030207"/>
    </source>
</evidence>